<gene>
    <name evidence="3" type="ORF">Cadr_000019939</name>
</gene>
<feature type="compositionally biased region" description="Gly residues" evidence="2">
    <location>
        <begin position="1301"/>
        <end position="1312"/>
    </location>
</feature>
<feature type="region of interest" description="Disordered" evidence="2">
    <location>
        <begin position="1826"/>
        <end position="1864"/>
    </location>
</feature>
<evidence type="ECO:0000256" key="1">
    <source>
        <dbReference type="ARBA" id="ARBA00022581"/>
    </source>
</evidence>
<keyword evidence="4" id="KW-1185">Reference proteome</keyword>
<dbReference type="PANTHER" id="PTHR13037:SF24">
    <property type="entry name" value="POLYCOMB PROTEIN PCL-RELATED"/>
    <property type="match status" value="1"/>
</dbReference>
<evidence type="ECO:0000256" key="2">
    <source>
        <dbReference type="SAM" id="MobiDB-lite"/>
    </source>
</evidence>
<feature type="compositionally biased region" description="Gly residues" evidence="2">
    <location>
        <begin position="1802"/>
        <end position="1812"/>
    </location>
</feature>
<accession>A0A5N4D4Z1</accession>
<keyword evidence="1" id="KW-0945">Host-virus interaction</keyword>
<organism evidence="3 4">
    <name type="scientific">Camelus dromedarius</name>
    <name type="common">Dromedary</name>
    <name type="synonym">Arabian camel</name>
    <dbReference type="NCBI Taxonomy" id="9838"/>
    <lineage>
        <taxon>Eukaryota</taxon>
        <taxon>Metazoa</taxon>
        <taxon>Chordata</taxon>
        <taxon>Craniata</taxon>
        <taxon>Vertebrata</taxon>
        <taxon>Euteleostomi</taxon>
        <taxon>Mammalia</taxon>
        <taxon>Eutheria</taxon>
        <taxon>Laurasiatheria</taxon>
        <taxon>Artiodactyla</taxon>
        <taxon>Tylopoda</taxon>
        <taxon>Camelidae</taxon>
        <taxon>Camelus</taxon>
    </lineage>
</organism>
<feature type="region of interest" description="Disordered" evidence="2">
    <location>
        <begin position="1293"/>
        <end position="1366"/>
    </location>
</feature>
<feature type="region of interest" description="Disordered" evidence="2">
    <location>
        <begin position="1"/>
        <end position="202"/>
    </location>
</feature>
<sequence>MTGNEVTDTQRDAHVGTRRRGPAREEPPCACIADFQPPELHRSEARVQKRLTDQQVNRQRTGEPQRGAKGSRRSTRPPSPSEAARRQPPRQRSEGGGPRSSPGSLKRQSACSAPASSRVQSPVPPPSRNQWGNLTTSPSEIRARSENPAADHTEQWHAESSPRNVRTGVCPPHSCSMPTEVRSSRGERPPSLAVKPLSDGRQCAQLPRAPAARPPRHPPSAGEFSDWFSHRLLEASLHAAGNLATPRSRRWANTCPFHMCRGVWASMDSPTGPNAKKGGWSRDLARRRGRTRQPPFSSTPAHPGPWNHSRFESDFLVLTERRMLPRAKKWLLTHRCVPQCPWEQGDRAKAGWSPGPGRAHFLLLQSCSWGPLLLTPHHSLPPRDPKTIPNSTGFKSFFSQNYTFLTDRLRMKPGACQPRSRHQVTVDSGGQGSQNVGFYAIPSLLQAGEFTEKPRPTAPSCKYRCAAQLLPSTRGHAAKQGHLQTPSCRSLMGRGHCPARPRPSFLEATPPGQGLQLQGTTLGDLAGKTGGERKVGPKAGTFPSPSGWRDRNDNREPWNRQLSHVNTLHNQETRGLPDSHQANEFLFHKHVLTSATTKAFAVDDGGARLAYSCLLIHICWKWTGEARMEPQSTRSTCAQRSDDLQRTRDVILVGGTVFPSKASRPKPQPPWNTLIFIVLGAVAVIPSASCRDAAGQHCVGVQVLRMFDWSRGCHTTPFLRDKALLRITRSSERHLALDSLTPPDHLPRKVGLEKRLWTPEALVACGDDLAVGQLVALLQGGAGGGGGHSLLELLLDVAHDLPLSRGGEALAALRENLHEVVRQSRMAWGGRSPRRWARVGDPVPESMTIPVVRPEAYRDRTAWMATLLNMIWRKQWAPQSRAGTQSHPMLTHHAGMPQMVTGYLGHLLTVWPWGSGGLGQQHRVLCSGPRAARCKRCGARSSHVRPSWDDAMLNGVLRVRMRACSGPLAHVAVLLPHAHHDALVSGTADDGREDSPGGVVPSKASFAHARTIVDDERSDFFFHRDLAGTAPAEARLPRARRPGSGITAWTKAGFFIRNALTPRSFRGGPAPPWTPPRQHSRRGPAGKHPSPAHGRPLFLAAARPGLRAQERAAKTCSLTGGGGGMRTSERRSGERTRSAGRLRRVRPTAASPPVFKRRGERARPGARAAQNMSIYGDLSERRAPIGPSGQGTWGPAPGPAPSRTAPNRPARVTPAHPRPPSRTPRGGRSPGVVAEAAPRPGTAARRGGGPGCCTPKLPGPGLGGTRSRVFPRCPALQGGLCFLSEALQRSRAVKAGSRPRAGGGEGRVGGGVLHRPPLRHFVPRAMTSPSPLSRWEGAARPPARPPPRRPFRRSWGALPGVPDGPETGPILPHPVYPARLTARPPLRVWGPPLIRWGRGGTSFHFNNLCAFADCPNSQLSLDFEGLTFSVYDLGKGPRLKWVCWPLAAWGCEFSRVPGRALFPMSLVLVTPATASALVMPRGNQHCPKRSSSGSGRVNVGARPRPQWGGPEQVSDGGEGARPGVPRSLQGHLVQVKQPPSSPADCRHADAKALPMATPATRPSWGARQGCCPSDVCPTHGEPGDGPPESPHFLAPLGTNTGLQPPGRLQHAGPKMSHAKWEVSSIQGLAPCVRPHHVPVRPPRLRGLPLLGLQLALALLCLVCPGYLGGQIGRGQRPLDLCPRPPCSFPHLARRWGHGRRVVGGRGRGLGVPRFPGLPLRAGAAGEGSGRSRSAGAGLGWGVLLLPRMCPPAGVGGVGQGSAAGVRVGDSGARRSHIWPFRRRRSPARRPGTPQPWSTLTGRAGGGSNGQGAPGALLALFSQGGRRLAGGTKGRRREAGRAGGGAARELRGGGAGRGLAAAPPPPDSLALGVQEARCTSSGWAREVEGVANVAQRSGGGGVGGAQLEAWRGWRGGDHPPGRHHPESGVSECCGSRGLAPGRARPPNSAQGIGGGGAEHRILRCDFSVLQLGSARPSPKVTLGLCAWKRRAAPSRAPCGRDVAAPGSGVLREALGRGTVSSCPSAQKQVCPFHLEDGDLGLRAMM</sequence>
<feature type="compositionally biased region" description="Basic and acidic residues" evidence="2">
    <location>
        <begin position="1914"/>
        <end position="1925"/>
    </location>
</feature>
<evidence type="ECO:0000313" key="3">
    <source>
        <dbReference type="EMBL" id="KAB1266181.1"/>
    </source>
</evidence>
<feature type="compositionally biased region" description="Basic and acidic residues" evidence="2">
    <location>
        <begin position="39"/>
        <end position="52"/>
    </location>
</feature>
<protein>
    <submittedName>
        <fullName evidence="3">Uncharacterized protein</fullName>
    </submittedName>
</protein>
<feature type="compositionally biased region" description="Low complexity" evidence="2">
    <location>
        <begin position="1223"/>
        <end position="1245"/>
    </location>
</feature>
<feature type="compositionally biased region" description="Gly residues" evidence="2">
    <location>
        <begin position="1840"/>
        <end position="1856"/>
    </location>
</feature>
<dbReference type="Proteomes" id="UP000299084">
    <property type="component" value="Unassembled WGS sequence"/>
</dbReference>
<feature type="region of interest" description="Disordered" evidence="2">
    <location>
        <begin position="1480"/>
        <end position="1524"/>
    </location>
</feature>
<feature type="region of interest" description="Disordered" evidence="2">
    <location>
        <begin position="268"/>
        <end position="305"/>
    </location>
</feature>
<feature type="region of interest" description="Disordered" evidence="2">
    <location>
        <begin position="1782"/>
        <end position="1812"/>
    </location>
</feature>
<reference evidence="3 4" key="1">
    <citation type="journal article" date="2019" name="Mol. Ecol. Resour.">
        <title>Improving Illumina assemblies with Hi-C and long reads: an example with the North African dromedary.</title>
        <authorList>
            <person name="Elbers J.P."/>
            <person name="Rogers M.F."/>
            <person name="Perelman P.L."/>
            <person name="Proskuryakova A.A."/>
            <person name="Serdyukova N.A."/>
            <person name="Johnson W.E."/>
            <person name="Horin P."/>
            <person name="Corander J."/>
            <person name="Murphy D."/>
            <person name="Burger P.A."/>
        </authorList>
    </citation>
    <scope>NUCLEOTIDE SEQUENCE [LARGE SCALE GENOMIC DNA]</scope>
    <source>
        <strain evidence="3">Drom800</strain>
        <tissue evidence="3">Blood</tissue>
    </source>
</reference>
<feature type="region of interest" description="Disordered" evidence="2">
    <location>
        <begin position="1914"/>
        <end position="1953"/>
    </location>
</feature>
<feature type="compositionally biased region" description="Polar residues" evidence="2">
    <location>
        <begin position="129"/>
        <end position="139"/>
    </location>
</feature>
<feature type="compositionally biased region" description="Low complexity" evidence="2">
    <location>
        <begin position="112"/>
        <end position="121"/>
    </location>
</feature>
<feature type="compositionally biased region" description="Basic and acidic residues" evidence="2">
    <location>
        <begin position="141"/>
        <end position="157"/>
    </location>
</feature>
<proteinExistence type="predicted"/>
<feature type="compositionally biased region" description="Basic and acidic residues" evidence="2">
    <location>
        <begin position="1127"/>
        <end position="1137"/>
    </location>
</feature>
<comment type="caution">
    <text evidence="3">The sequence shown here is derived from an EMBL/GenBank/DDBJ whole genome shotgun (WGS) entry which is preliminary data.</text>
</comment>
<dbReference type="PANTHER" id="PTHR13037">
    <property type="entry name" value="FORMIN"/>
    <property type="match status" value="1"/>
</dbReference>
<feature type="region of interest" description="Disordered" evidence="2">
    <location>
        <begin position="528"/>
        <end position="551"/>
    </location>
</feature>
<dbReference type="EMBL" id="JWIN03000016">
    <property type="protein sequence ID" value="KAB1266181.1"/>
    <property type="molecule type" value="Genomic_DNA"/>
</dbReference>
<name>A0A5N4D4Z1_CAMDR</name>
<feature type="region of interest" description="Disordered" evidence="2">
    <location>
        <begin position="1114"/>
        <end position="1263"/>
    </location>
</feature>
<feature type="region of interest" description="Disordered" evidence="2">
    <location>
        <begin position="1061"/>
        <end position="1096"/>
    </location>
</feature>
<evidence type="ECO:0000313" key="4">
    <source>
        <dbReference type="Proteomes" id="UP000299084"/>
    </source>
</evidence>